<dbReference type="SUPFAM" id="SSF100950">
    <property type="entry name" value="NagB/RpiA/CoA transferase-like"/>
    <property type="match status" value="1"/>
</dbReference>
<dbReference type="InterPro" id="IPR024185">
    <property type="entry name" value="FTHF_cligase-like_sf"/>
</dbReference>
<name>A0A9D1USY6_9MICC</name>
<dbReference type="InterPro" id="IPR037171">
    <property type="entry name" value="NagB/RpiA_transferase-like"/>
</dbReference>
<reference evidence="2" key="1">
    <citation type="journal article" date="2021" name="PeerJ">
        <title>Extensive microbial diversity within the chicken gut microbiome revealed by metagenomics and culture.</title>
        <authorList>
            <person name="Gilroy R."/>
            <person name="Ravi A."/>
            <person name="Getino M."/>
            <person name="Pursley I."/>
            <person name="Horton D.L."/>
            <person name="Alikhan N.F."/>
            <person name="Baker D."/>
            <person name="Gharbi K."/>
            <person name="Hall N."/>
            <person name="Watson M."/>
            <person name="Adriaenssens E.M."/>
            <person name="Foster-Nyarko E."/>
            <person name="Jarju S."/>
            <person name="Secka A."/>
            <person name="Antonio M."/>
            <person name="Oren A."/>
            <person name="Chaudhuri R.R."/>
            <person name="La Ragione R."/>
            <person name="Hildebrand F."/>
            <person name="Pallen M.J."/>
        </authorList>
    </citation>
    <scope>NUCLEOTIDE SEQUENCE</scope>
    <source>
        <strain evidence="2">ChiHejej3B27-3195</strain>
    </source>
</reference>
<evidence type="ECO:0000313" key="3">
    <source>
        <dbReference type="Proteomes" id="UP000824151"/>
    </source>
</evidence>
<comment type="caution">
    <text evidence="2">The sequence shown here is derived from an EMBL/GenBank/DDBJ whole genome shotgun (WGS) entry which is preliminary data.</text>
</comment>
<organism evidence="2 3">
    <name type="scientific">Candidatus Nesterenkonia stercoripullorum</name>
    <dbReference type="NCBI Taxonomy" id="2838701"/>
    <lineage>
        <taxon>Bacteria</taxon>
        <taxon>Bacillati</taxon>
        <taxon>Actinomycetota</taxon>
        <taxon>Actinomycetes</taxon>
        <taxon>Micrococcales</taxon>
        <taxon>Micrococcaceae</taxon>
        <taxon>Nesterenkonia</taxon>
    </lineage>
</organism>
<evidence type="ECO:0008006" key="4">
    <source>
        <dbReference type="Google" id="ProtNLM"/>
    </source>
</evidence>
<feature type="non-terminal residue" evidence="2">
    <location>
        <position position="155"/>
    </location>
</feature>
<gene>
    <name evidence="2" type="ORF">H9871_06810</name>
</gene>
<evidence type="ECO:0000313" key="2">
    <source>
        <dbReference type="EMBL" id="HIW99838.1"/>
    </source>
</evidence>
<dbReference type="EMBL" id="DXGD01000252">
    <property type="protein sequence ID" value="HIW99838.1"/>
    <property type="molecule type" value="Genomic_DNA"/>
</dbReference>
<dbReference type="Gene3D" id="3.40.50.10420">
    <property type="entry name" value="NagB/RpiA/CoA transferase-like"/>
    <property type="match status" value="1"/>
</dbReference>
<sequence length="155" mass="16794">MTEHAAKTPQFSTKASAREHLRGLRGELSAEQNRARADQLTDILHETVAAGSTVLGYLPMRGEPDILPFLTAHAERAGSVWTPVIPERPSRELQWVPWSPGAEVRRSAHFPVHEPTGMRHTLNQVLTLTAQTPGTGSAQSPTPTVTVLLPGLAVD</sequence>
<protein>
    <recommendedName>
        <fullName evidence="4">5-formyltetrahydrofolate cyclo-ligase</fullName>
    </recommendedName>
</protein>
<reference evidence="2" key="2">
    <citation type="submission" date="2021-04" db="EMBL/GenBank/DDBJ databases">
        <authorList>
            <person name="Gilroy R."/>
        </authorList>
    </citation>
    <scope>NUCLEOTIDE SEQUENCE</scope>
    <source>
        <strain evidence="2">ChiHejej3B27-3195</strain>
    </source>
</reference>
<feature type="region of interest" description="Disordered" evidence="1">
    <location>
        <begin position="1"/>
        <end position="20"/>
    </location>
</feature>
<evidence type="ECO:0000256" key="1">
    <source>
        <dbReference type="SAM" id="MobiDB-lite"/>
    </source>
</evidence>
<proteinExistence type="predicted"/>
<accession>A0A9D1USY6</accession>
<dbReference type="Proteomes" id="UP000824151">
    <property type="component" value="Unassembled WGS sequence"/>
</dbReference>
<dbReference type="AlphaFoldDB" id="A0A9D1USY6"/>